<reference evidence="1" key="2">
    <citation type="submission" date="2024-05" db="EMBL/GenBank/DDBJ databases">
        <title>Identification and characterization of horizontal gene transfer across gut microbiota members of farm animals based on homology search.</title>
        <authorList>
            <person name="Schwarzerova J."/>
            <person name="Nykrynova M."/>
            <person name="Jureckova K."/>
            <person name="Cejkova D."/>
            <person name="Rychlik I."/>
        </authorList>
    </citation>
    <scope>NUCLEOTIDE SEQUENCE</scope>
    <source>
        <strain evidence="1">84_SSukc20</strain>
    </source>
</reference>
<dbReference type="PIRSF" id="PIRSF021505">
    <property type="entry name" value="O_gly_hdrol"/>
    <property type="match status" value="1"/>
</dbReference>
<dbReference type="GO" id="GO:0016787">
    <property type="term" value="F:hydrolase activity"/>
    <property type="evidence" value="ECO:0007669"/>
    <property type="project" value="UniProtKB-KW"/>
</dbReference>
<comment type="caution">
    <text evidence="1">The sequence shown here is derived from an EMBL/GenBank/DDBJ whole genome shotgun (WGS) entry which is preliminary data.</text>
</comment>
<keyword evidence="2" id="KW-1185">Reference proteome</keyword>
<dbReference type="Gene3D" id="1.50.10.20">
    <property type="match status" value="1"/>
</dbReference>
<evidence type="ECO:0000313" key="2">
    <source>
        <dbReference type="Proteomes" id="UP001167871"/>
    </source>
</evidence>
<accession>A0ABT7X889</accession>
<dbReference type="Pfam" id="PF03663">
    <property type="entry name" value="Glyco_hydro_76"/>
    <property type="match status" value="1"/>
</dbReference>
<dbReference type="InterPro" id="IPR053169">
    <property type="entry name" value="MUG_Protein"/>
</dbReference>
<reference evidence="1" key="1">
    <citation type="submission" date="2023-06" db="EMBL/GenBank/DDBJ databases">
        <authorList>
            <person name="Zeman M."/>
            <person name="Kubasova T."/>
            <person name="Jahodarova E."/>
            <person name="Nykrynova M."/>
            <person name="Rychlik I."/>
        </authorList>
    </citation>
    <scope>NUCLEOTIDE SEQUENCE</scope>
    <source>
        <strain evidence="1">84_SSukc20</strain>
    </source>
</reference>
<dbReference type="PANTHER" id="PTHR47791">
    <property type="entry name" value="MEIOTICALLY UP-REGULATED GENE 191 PROTEIN"/>
    <property type="match status" value="1"/>
</dbReference>
<organism evidence="1 2">
    <name type="scientific">Bacteroides gallinaceum</name>
    <dbReference type="NCBI Taxonomy" id="1462571"/>
    <lineage>
        <taxon>Bacteria</taxon>
        <taxon>Pseudomonadati</taxon>
        <taxon>Bacteroidota</taxon>
        <taxon>Bacteroidia</taxon>
        <taxon>Bacteroidales</taxon>
        <taxon>Bacteroidaceae</taxon>
        <taxon>Bacteroides</taxon>
    </lineage>
</organism>
<dbReference type="InterPro" id="IPR005198">
    <property type="entry name" value="Glyco_hydro_76"/>
</dbReference>
<protein>
    <submittedName>
        <fullName evidence="1">Glycoside hydrolase family 76 protein</fullName>
    </submittedName>
</protein>
<dbReference type="SUPFAM" id="SSF48208">
    <property type="entry name" value="Six-hairpin glycosidases"/>
    <property type="match status" value="1"/>
</dbReference>
<dbReference type="InterPro" id="IPR008928">
    <property type="entry name" value="6-hairpin_glycosidase_sf"/>
</dbReference>
<dbReference type="PANTHER" id="PTHR47791:SF4">
    <property type="entry name" value="(PUTATIVE SECRETED PROTEIN)-RELATED"/>
    <property type="match status" value="1"/>
</dbReference>
<dbReference type="EMBL" id="JAUEII010000027">
    <property type="protein sequence ID" value="MDN0050103.1"/>
    <property type="molecule type" value="Genomic_DNA"/>
</dbReference>
<keyword evidence="1" id="KW-0378">Hydrolase</keyword>
<gene>
    <name evidence="1" type="ORF">QVO10_12010</name>
</gene>
<dbReference type="Proteomes" id="UP001167871">
    <property type="component" value="Unassembled WGS sequence"/>
</dbReference>
<evidence type="ECO:0000313" key="1">
    <source>
        <dbReference type="EMBL" id="MDN0050103.1"/>
    </source>
</evidence>
<dbReference type="InterPro" id="IPR014512">
    <property type="entry name" value="O_gly_hydro"/>
</dbReference>
<name>A0ABT7X889_9BACE</name>
<sequence>MSTKELLIQHATSLLDSTLQYYHIKETCLFSENYPPEQNATATYLAEPDTAHVHKAAYLWPTSGMFSAINALLKVTGDERYATLLDSLILPGLQCYHDTVRKPDAYQSYLTSSGLSDRYYDDNIWLGIDFVESYELTKKPAFLESAEAIWHFLESGRDTLLGDGIYWCEQKKFSKNTCSNAPAAVLALKLYRATKNELYLKAGKELYHWTKNTLQDMADDLYFDNIRLADAHIGKTKYAYNSGQMLQAGALLYQLTGEPQYLEAIKKLAQACGTYFFQHSTQEPSHKVLKDGNIWFTAILLRGFEEMYRIDHNPRYLHDFITTLDQLWACNKNKEGLFDDNRFAGSDGNGDTHKWLLTQAALIEMYARLSAFDIEKQ</sequence>
<proteinExistence type="predicted"/>